<dbReference type="Pfam" id="PF08281">
    <property type="entry name" value="Sigma70_r4_2"/>
    <property type="match status" value="1"/>
</dbReference>
<evidence type="ECO:0000256" key="2">
    <source>
        <dbReference type="ARBA" id="ARBA00023015"/>
    </source>
</evidence>
<dbReference type="InterPro" id="IPR039425">
    <property type="entry name" value="RNA_pol_sigma-70-like"/>
</dbReference>
<dbReference type="SUPFAM" id="SSF88946">
    <property type="entry name" value="Sigma2 domain of RNA polymerase sigma factors"/>
    <property type="match status" value="1"/>
</dbReference>
<dbReference type="Gene3D" id="1.10.10.10">
    <property type="entry name" value="Winged helix-like DNA-binding domain superfamily/Winged helix DNA-binding domain"/>
    <property type="match status" value="1"/>
</dbReference>
<dbReference type="InterPro" id="IPR036388">
    <property type="entry name" value="WH-like_DNA-bd_sf"/>
</dbReference>
<dbReference type="InterPro" id="IPR007627">
    <property type="entry name" value="RNA_pol_sigma70_r2"/>
</dbReference>
<reference evidence="8" key="1">
    <citation type="journal article" date="2019" name="Int. J. Syst. Evol. Microbiol.">
        <title>The Global Catalogue of Microorganisms (GCM) 10K type strain sequencing project: providing services to taxonomists for standard genome sequencing and annotation.</title>
        <authorList>
            <consortium name="The Broad Institute Genomics Platform"/>
            <consortium name="The Broad Institute Genome Sequencing Center for Infectious Disease"/>
            <person name="Wu L."/>
            <person name="Ma J."/>
        </authorList>
    </citation>
    <scope>NUCLEOTIDE SEQUENCE [LARGE SCALE GENOMIC DNA]</scope>
    <source>
        <strain evidence="8">JCM 12125</strain>
    </source>
</reference>
<dbReference type="EMBL" id="JBHSLF010000020">
    <property type="protein sequence ID" value="MFC5344399.1"/>
    <property type="molecule type" value="Genomic_DNA"/>
</dbReference>
<keyword evidence="2" id="KW-0805">Transcription regulation</keyword>
<gene>
    <name evidence="7" type="ORF">ACFPIE_10760</name>
</gene>
<proteinExistence type="inferred from homology"/>
<dbReference type="InterPro" id="IPR013249">
    <property type="entry name" value="RNA_pol_sigma70_r4_t2"/>
</dbReference>
<accession>A0ABW0FSL1</accession>
<dbReference type="RefSeq" id="WP_374037038.1">
    <property type="nucleotide sequence ID" value="NZ_CP169082.1"/>
</dbReference>
<dbReference type="Pfam" id="PF04542">
    <property type="entry name" value="Sigma70_r2"/>
    <property type="match status" value="1"/>
</dbReference>
<protein>
    <submittedName>
        <fullName evidence="7">RNA polymerase sigma factor</fullName>
    </submittedName>
</protein>
<dbReference type="PANTHER" id="PTHR43133:SF63">
    <property type="entry name" value="RNA POLYMERASE SIGMA FACTOR FECI-RELATED"/>
    <property type="match status" value="1"/>
</dbReference>
<evidence type="ECO:0000256" key="3">
    <source>
        <dbReference type="ARBA" id="ARBA00023082"/>
    </source>
</evidence>
<organism evidence="7 8">
    <name type="scientific">Brevundimonas staleyi</name>
    <dbReference type="NCBI Taxonomy" id="74326"/>
    <lineage>
        <taxon>Bacteria</taxon>
        <taxon>Pseudomonadati</taxon>
        <taxon>Pseudomonadota</taxon>
        <taxon>Alphaproteobacteria</taxon>
        <taxon>Caulobacterales</taxon>
        <taxon>Caulobacteraceae</taxon>
        <taxon>Brevundimonas</taxon>
    </lineage>
</organism>
<feature type="domain" description="RNA polymerase sigma factor 70 region 4 type 2" evidence="6">
    <location>
        <begin position="113"/>
        <end position="163"/>
    </location>
</feature>
<evidence type="ECO:0000259" key="5">
    <source>
        <dbReference type="Pfam" id="PF04542"/>
    </source>
</evidence>
<comment type="similarity">
    <text evidence="1">Belongs to the sigma-70 factor family. ECF subfamily.</text>
</comment>
<evidence type="ECO:0000256" key="4">
    <source>
        <dbReference type="ARBA" id="ARBA00023163"/>
    </source>
</evidence>
<dbReference type="InterPro" id="IPR013325">
    <property type="entry name" value="RNA_pol_sigma_r2"/>
</dbReference>
<dbReference type="Gene3D" id="1.10.1740.10">
    <property type="match status" value="1"/>
</dbReference>
<name>A0ABW0FSL1_9CAUL</name>
<sequence>MEASSGHPPSGLEAIFAEMRPALIRRAAVMGAAGDAEDVVQDVWLKLRGVEAPVASPHAYLLRMVYTAVLDRRRGLRRAAARDAAWQSPANLAEDAIETADAERRLIAVQTLQKVEQRLIELGDPAAAIFRRHRIDGVTQKKLAEEFGMGLSTIEKHLRRAYAVLLDLQEDRA</sequence>
<comment type="caution">
    <text evidence="7">The sequence shown here is derived from an EMBL/GenBank/DDBJ whole genome shotgun (WGS) entry which is preliminary data.</text>
</comment>
<keyword evidence="8" id="KW-1185">Reference proteome</keyword>
<dbReference type="NCBIfam" id="TIGR02937">
    <property type="entry name" value="sigma70-ECF"/>
    <property type="match status" value="1"/>
</dbReference>
<evidence type="ECO:0000256" key="1">
    <source>
        <dbReference type="ARBA" id="ARBA00010641"/>
    </source>
</evidence>
<dbReference type="InterPro" id="IPR014284">
    <property type="entry name" value="RNA_pol_sigma-70_dom"/>
</dbReference>
<keyword evidence="3" id="KW-0731">Sigma factor</keyword>
<evidence type="ECO:0000313" key="7">
    <source>
        <dbReference type="EMBL" id="MFC5344399.1"/>
    </source>
</evidence>
<dbReference type="PANTHER" id="PTHR43133">
    <property type="entry name" value="RNA POLYMERASE ECF-TYPE SIGMA FACTO"/>
    <property type="match status" value="1"/>
</dbReference>
<evidence type="ECO:0000259" key="6">
    <source>
        <dbReference type="Pfam" id="PF08281"/>
    </source>
</evidence>
<dbReference type="Proteomes" id="UP001596152">
    <property type="component" value="Unassembled WGS sequence"/>
</dbReference>
<evidence type="ECO:0000313" key="8">
    <source>
        <dbReference type="Proteomes" id="UP001596152"/>
    </source>
</evidence>
<keyword evidence="4" id="KW-0804">Transcription</keyword>
<dbReference type="SUPFAM" id="SSF88659">
    <property type="entry name" value="Sigma3 and sigma4 domains of RNA polymerase sigma factors"/>
    <property type="match status" value="1"/>
</dbReference>
<feature type="domain" description="RNA polymerase sigma-70 region 2" evidence="5">
    <location>
        <begin position="18"/>
        <end position="78"/>
    </location>
</feature>
<dbReference type="InterPro" id="IPR013324">
    <property type="entry name" value="RNA_pol_sigma_r3/r4-like"/>
</dbReference>